<accession>A0A0A2XEU4</accession>
<reference evidence="1 2" key="1">
    <citation type="submission" date="2014-08" db="EMBL/GenBank/DDBJ databases">
        <title>Chaperone-usher fimbriae in a diverse selection of Gallibacterium genomes.</title>
        <authorList>
            <person name="Kudirkiene E."/>
            <person name="Bager R.J."/>
            <person name="Johnson T.J."/>
            <person name="Bojesen A.M."/>
        </authorList>
    </citation>
    <scope>NUCLEOTIDE SEQUENCE [LARGE SCALE GENOMIC DNA]</scope>
    <source>
        <strain evidence="1 2">CCM5976</strain>
    </source>
</reference>
<dbReference type="RefSeq" id="WP_039136293.1">
    <property type="nucleotide sequence ID" value="NZ_JPXY01000044.1"/>
</dbReference>
<sequence>MTSPKTLFLYLNEHYSAKAEYLFDKHPEFAVFRHFTNKKWFALFMPVAGDKLGLSGKEMKNVLNLKLPPELIDGLRQSEGFYPAYHMNKQHWLSVDLGKIEMAELLPLIEQSYQLTK</sequence>
<name>A0A0A2XEU4_9PAST</name>
<dbReference type="Proteomes" id="UP000030418">
    <property type="component" value="Unassembled WGS sequence"/>
</dbReference>
<evidence type="ECO:0008006" key="3">
    <source>
        <dbReference type="Google" id="ProtNLM"/>
    </source>
</evidence>
<organism evidence="1 2">
    <name type="scientific">Gallibacterium genomosp. 2</name>
    <dbReference type="NCBI Taxonomy" id="155517"/>
    <lineage>
        <taxon>Bacteria</taxon>
        <taxon>Pseudomonadati</taxon>
        <taxon>Pseudomonadota</taxon>
        <taxon>Gammaproteobacteria</taxon>
        <taxon>Pasteurellales</taxon>
        <taxon>Pasteurellaceae</taxon>
        <taxon>Gallibacterium</taxon>
    </lineage>
</organism>
<comment type="caution">
    <text evidence="1">The sequence shown here is derived from an EMBL/GenBank/DDBJ whole genome shotgun (WGS) entry which is preliminary data.</text>
</comment>
<evidence type="ECO:0000313" key="2">
    <source>
        <dbReference type="Proteomes" id="UP000030418"/>
    </source>
</evidence>
<dbReference type="InterPro" id="IPR058532">
    <property type="entry name" value="YjbR/MT2646/Rv2570-like"/>
</dbReference>
<dbReference type="Pfam" id="PF04237">
    <property type="entry name" value="YjbR"/>
    <property type="match status" value="1"/>
</dbReference>
<proteinExistence type="predicted"/>
<dbReference type="EMBL" id="JPXY01000044">
    <property type="protein sequence ID" value="KGQ30643.1"/>
    <property type="molecule type" value="Genomic_DNA"/>
</dbReference>
<dbReference type="InterPro" id="IPR007351">
    <property type="entry name" value="YjbR"/>
</dbReference>
<keyword evidence="2" id="KW-1185">Reference proteome</keyword>
<dbReference type="PANTHER" id="PTHR35145:SF1">
    <property type="entry name" value="CYTOPLASMIC PROTEIN"/>
    <property type="match status" value="1"/>
</dbReference>
<dbReference type="PANTHER" id="PTHR35145">
    <property type="entry name" value="CYTOPLASMIC PROTEIN-RELATED"/>
    <property type="match status" value="1"/>
</dbReference>
<dbReference type="AlphaFoldDB" id="A0A0A2XEU4"/>
<protein>
    <recommendedName>
        <fullName evidence="3">MmcQ protein</fullName>
    </recommendedName>
</protein>
<gene>
    <name evidence="1" type="ORF">P375_09255</name>
</gene>
<dbReference type="Gene3D" id="3.90.1150.30">
    <property type="match status" value="1"/>
</dbReference>
<dbReference type="SUPFAM" id="SSF142906">
    <property type="entry name" value="YjbR-like"/>
    <property type="match status" value="1"/>
</dbReference>
<dbReference type="InterPro" id="IPR038056">
    <property type="entry name" value="YjbR-like_sf"/>
</dbReference>
<evidence type="ECO:0000313" key="1">
    <source>
        <dbReference type="EMBL" id="KGQ30643.1"/>
    </source>
</evidence>